<keyword evidence="2" id="KW-0238">DNA-binding</keyword>
<dbReference type="PRINTS" id="PR00035">
    <property type="entry name" value="HTHGNTR"/>
</dbReference>
<dbReference type="Pfam" id="PF07729">
    <property type="entry name" value="FCD"/>
    <property type="match status" value="1"/>
</dbReference>
<dbReference type="InterPro" id="IPR011711">
    <property type="entry name" value="GntR_C"/>
</dbReference>
<accession>A0A0D6P7G1</accession>
<dbReference type="SMART" id="SM00345">
    <property type="entry name" value="HTH_GNTR"/>
    <property type="match status" value="1"/>
</dbReference>
<dbReference type="InterPro" id="IPR036390">
    <property type="entry name" value="WH_DNA-bd_sf"/>
</dbReference>
<sequence length="220" mass="24549">MTGRQLPAAPLTERAYRALEEQIVTLALEPGAVVSEAMLAERLGLGRTPVREALQRLAREHLVQILPRRGIVVSEVNVGTQLRLLETRRELERLIARAAARRADARERARFAEIAAEMRLSADSNDETAFLRLDRAFNLLLMTAARNEFAEAAMQLMHGLARRFWYIHWRQSADLPLAARLHAEVAEAVAAGHPDIAAAASDRLMDYLEDFTRATLHAAA</sequence>
<dbReference type="GO" id="GO:0003700">
    <property type="term" value="F:DNA-binding transcription factor activity"/>
    <property type="evidence" value="ECO:0007669"/>
    <property type="project" value="InterPro"/>
</dbReference>
<proteinExistence type="predicted"/>
<evidence type="ECO:0000259" key="4">
    <source>
        <dbReference type="PROSITE" id="PS50949"/>
    </source>
</evidence>
<dbReference type="RefSeq" id="WP_048861114.1">
    <property type="nucleotide sequence ID" value="NZ_BANB01000240.1"/>
</dbReference>
<dbReference type="InterPro" id="IPR000524">
    <property type="entry name" value="Tscrpt_reg_HTH_GntR"/>
</dbReference>
<dbReference type="SUPFAM" id="SSF46785">
    <property type="entry name" value="Winged helix' DNA-binding domain"/>
    <property type="match status" value="1"/>
</dbReference>
<reference evidence="5 6" key="1">
    <citation type="submission" date="2012-11" db="EMBL/GenBank/DDBJ databases">
        <title>Whole genome sequence of Acidisphaera rubrifaciens HS-AP3.</title>
        <authorList>
            <person name="Azuma Y."/>
            <person name="Higashiura N."/>
            <person name="Hirakawa H."/>
            <person name="Matsushita K."/>
        </authorList>
    </citation>
    <scope>NUCLEOTIDE SEQUENCE [LARGE SCALE GENOMIC DNA]</scope>
    <source>
        <strain evidence="5 6">HS-AP3</strain>
    </source>
</reference>
<comment type="caution">
    <text evidence="5">The sequence shown here is derived from an EMBL/GenBank/DDBJ whole genome shotgun (WGS) entry which is preliminary data.</text>
</comment>
<dbReference type="Gene3D" id="1.10.10.10">
    <property type="entry name" value="Winged helix-like DNA-binding domain superfamily/Winged helix DNA-binding domain"/>
    <property type="match status" value="1"/>
</dbReference>
<dbReference type="EMBL" id="BANB01000240">
    <property type="protein sequence ID" value="GAN77133.1"/>
    <property type="molecule type" value="Genomic_DNA"/>
</dbReference>
<keyword evidence="1" id="KW-0805">Transcription regulation</keyword>
<dbReference type="InterPro" id="IPR036388">
    <property type="entry name" value="WH-like_DNA-bd_sf"/>
</dbReference>
<evidence type="ECO:0000256" key="3">
    <source>
        <dbReference type="ARBA" id="ARBA00023163"/>
    </source>
</evidence>
<dbReference type="SMART" id="SM00895">
    <property type="entry name" value="FCD"/>
    <property type="match status" value="1"/>
</dbReference>
<name>A0A0D6P7G1_9PROT</name>
<dbReference type="Gene3D" id="1.20.120.530">
    <property type="entry name" value="GntR ligand-binding domain-like"/>
    <property type="match status" value="1"/>
</dbReference>
<dbReference type="GO" id="GO:0003677">
    <property type="term" value="F:DNA binding"/>
    <property type="evidence" value="ECO:0007669"/>
    <property type="project" value="UniProtKB-KW"/>
</dbReference>
<keyword evidence="3" id="KW-0804">Transcription</keyword>
<dbReference type="PANTHER" id="PTHR43537">
    <property type="entry name" value="TRANSCRIPTIONAL REGULATOR, GNTR FAMILY"/>
    <property type="match status" value="1"/>
</dbReference>
<dbReference type="SUPFAM" id="SSF48008">
    <property type="entry name" value="GntR ligand-binding domain-like"/>
    <property type="match status" value="1"/>
</dbReference>
<gene>
    <name evidence="5" type="ORF">Asru_0240_12</name>
</gene>
<dbReference type="InterPro" id="IPR008920">
    <property type="entry name" value="TF_FadR/GntR_C"/>
</dbReference>
<dbReference type="Proteomes" id="UP000032680">
    <property type="component" value="Unassembled WGS sequence"/>
</dbReference>
<organism evidence="5 6">
    <name type="scientific">Acidisphaera rubrifaciens HS-AP3</name>
    <dbReference type="NCBI Taxonomy" id="1231350"/>
    <lineage>
        <taxon>Bacteria</taxon>
        <taxon>Pseudomonadati</taxon>
        <taxon>Pseudomonadota</taxon>
        <taxon>Alphaproteobacteria</taxon>
        <taxon>Acetobacterales</taxon>
        <taxon>Acetobacteraceae</taxon>
        <taxon>Acidisphaera</taxon>
    </lineage>
</organism>
<dbReference type="PROSITE" id="PS50949">
    <property type="entry name" value="HTH_GNTR"/>
    <property type="match status" value="1"/>
</dbReference>
<evidence type="ECO:0000256" key="1">
    <source>
        <dbReference type="ARBA" id="ARBA00023015"/>
    </source>
</evidence>
<evidence type="ECO:0000313" key="5">
    <source>
        <dbReference type="EMBL" id="GAN77133.1"/>
    </source>
</evidence>
<evidence type="ECO:0000256" key="2">
    <source>
        <dbReference type="ARBA" id="ARBA00023125"/>
    </source>
</evidence>
<keyword evidence="6" id="KW-1185">Reference proteome</keyword>
<dbReference type="PANTHER" id="PTHR43537:SF45">
    <property type="entry name" value="GNTR FAMILY REGULATORY PROTEIN"/>
    <property type="match status" value="1"/>
</dbReference>
<evidence type="ECO:0000313" key="6">
    <source>
        <dbReference type="Proteomes" id="UP000032680"/>
    </source>
</evidence>
<feature type="domain" description="HTH gntR-type" evidence="4">
    <location>
        <begin position="9"/>
        <end position="76"/>
    </location>
</feature>
<protein>
    <submittedName>
        <fullName evidence="5">Transcriptional regulator GntR</fullName>
    </submittedName>
</protein>
<dbReference type="AlphaFoldDB" id="A0A0D6P7G1"/>
<dbReference type="OrthoDB" id="9806293at2"/>
<dbReference type="CDD" id="cd07377">
    <property type="entry name" value="WHTH_GntR"/>
    <property type="match status" value="1"/>
</dbReference>
<dbReference type="Pfam" id="PF00392">
    <property type="entry name" value="GntR"/>
    <property type="match status" value="1"/>
</dbReference>